<dbReference type="CDD" id="cd16917">
    <property type="entry name" value="HATPase_UhpB-NarQ-NarX-like"/>
    <property type="match status" value="1"/>
</dbReference>
<feature type="domain" description="Signal transduction histidine kinase subgroup 3 dimerisation and phosphoacceptor" evidence="5">
    <location>
        <begin position="26"/>
        <end position="97"/>
    </location>
</feature>
<dbReference type="PANTHER" id="PTHR24421">
    <property type="entry name" value="NITRATE/NITRITE SENSOR PROTEIN NARX-RELATED"/>
    <property type="match status" value="1"/>
</dbReference>
<name>A0A518HU74_9BACT</name>
<feature type="domain" description="Histidine kinase/HSP90-like ATPase" evidence="4">
    <location>
        <begin position="141"/>
        <end position="223"/>
    </location>
</feature>
<keyword evidence="7" id="KW-1185">Reference proteome</keyword>
<dbReference type="Proteomes" id="UP000319004">
    <property type="component" value="Chromosome"/>
</dbReference>
<dbReference type="EMBL" id="CP037423">
    <property type="protein sequence ID" value="QDV44405.1"/>
    <property type="molecule type" value="Genomic_DNA"/>
</dbReference>
<accession>A0A518HU74</accession>
<evidence type="ECO:0000256" key="2">
    <source>
        <dbReference type="ARBA" id="ARBA00022777"/>
    </source>
</evidence>
<evidence type="ECO:0000256" key="1">
    <source>
        <dbReference type="ARBA" id="ARBA00022679"/>
    </source>
</evidence>
<dbReference type="GO" id="GO:0016020">
    <property type="term" value="C:membrane"/>
    <property type="evidence" value="ECO:0007669"/>
    <property type="project" value="InterPro"/>
</dbReference>
<proteinExistence type="predicted"/>
<dbReference type="Pfam" id="PF02518">
    <property type="entry name" value="HATPase_c"/>
    <property type="match status" value="1"/>
</dbReference>
<evidence type="ECO:0000313" key="7">
    <source>
        <dbReference type="Proteomes" id="UP000319004"/>
    </source>
</evidence>
<evidence type="ECO:0000259" key="5">
    <source>
        <dbReference type="Pfam" id="PF07730"/>
    </source>
</evidence>
<keyword evidence="3" id="KW-0902">Two-component regulatory system</keyword>
<dbReference type="GO" id="GO:0046983">
    <property type="term" value="F:protein dimerization activity"/>
    <property type="evidence" value="ECO:0007669"/>
    <property type="project" value="InterPro"/>
</dbReference>
<evidence type="ECO:0000259" key="4">
    <source>
        <dbReference type="Pfam" id="PF02518"/>
    </source>
</evidence>
<protein>
    <submittedName>
        <fullName evidence="6">Sensor histidine kinase LiaS</fullName>
        <ecNumber evidence="6">2.7.13.3</ecNumber>
    </submittedName>
</protein>
<organism evidence="6 7">
    <name type="scientific">Stieleria neptunia</name>
    <dbReference type="NCBI Taxonomy" id="2527979"/>
    <lineage>
        <taxon>Bacteria</taxon>
        <taxon>Pseudomonadati</taxon>
        <taxon>Planctomycetota</taxon>
        <taxon>Planctomycetia</taxon>
        <taxon>Pirellulales</taxon>
        <taxon>Pirellulaceae</taxon>
        <taxon>Stieleria</taxon>
    </lineage>
</organism>
<keyword evidence="1 6" id="KW-0808">Transferase</keyword>
<dbReference type="InterPro" id="IPR036890">
    <property type="entry name" value="HATPase_C_sf"/>
</dbReference>
<dbReference type="GO" id="GO:0000155">
    <property type="term" value="F:phosphorelay sensor kinase activity"/>
    <property type="evidence" value="ECO:0007669"/>
    <property type="project" value="InterPro"/>
</dbReference>
<keyword evidence="2 6" id="KW-0418">Kinase</keyword>
<evidence type="ECO:0000256" key="3">
    <source>
        <dbReference type="ARBA" id="ARBA00023012"/>
    </source>
</evidence>
<dbReference type="Pfam" id="PF07730">
    <property type="entry name" value="HisKA_3"/>
    <property type="match status" value="1"/>
</dbReference>
<dbReference type="AlphaFoldDB" id="A0A518HU74"/>
<gene>
    <name evidence="6" type="primary">liaS</name>
    <name evidence="6" type="ORF">Enr13x_42710</name>
</gene>
<dbReference type="InterPro" id="IPR050482">
    <property type="entry name" value="Sensor_HK_TwoCompSys"/>
</dbReference>
<sequence>MTGNGDAEDSQSQSSELTAAQIIDLERSQIGHDIHDLLIPLIFAASANLQAASRTVDESTTAAAAPLLDRIAKSDDWLKQALAVARNLLTQIYPPELDQLSWLAAAKDTANRIGGADCQIVWDVDPASPVCDSNWDRDRATTAYRVLIEALRNATRHGSANNVSIRCLPDRLLIVDDGTGFDPAAIDPNRFGIRSMKGRARLVGKTVTVESAPGGPTTVSMTL</sequence>
<dbReference type="Gene3D" id="3.30.565.10">
    <property type="entry name" value="Histidine kinase-like ATPase, C-terminal domain"/>
    <property type="match status" value="1"/>
</dbReference>
<dbReference type="InterPro" id="IPR011712">
    <property type="entry name" value="Sig_transdc_His_kin_sub3_dim/P"/>
</dbReference>
<dbReference type="InterPro" id="IPR003594">
    <property type="entry name" value="HATPase_dom"/>
</dbReference>
<dbReference type="EC" id="2.7.13.3" evidence="6"/>
<dbReference type="SUPFAM" id="SSF55874">
    <property type="entry name" value="ATPase domain of HSP90 chaperone/DNA topoisomerase II/histidine kinase"/>
    <property type="match status" value="1"/>
</dbReference>
<evidence type="ECO:0000313" key="6">
    <source>
        <dbReference type="EMBL" id="QDV44405.1"/>
    </source>
</evidence>
<reference evidence="6 7" key="1">
    <citation type="submission" date="2019-03" db="EMBL/GenBank/DDBJ databases">
        <title>Deep-cultivation of Planctomycetes and their phenomic and genomic characterization uncovers novel biology.</title>
        <authorList>
            <person name="Wiegand S."/>
            <person name="Jogler M."/>
            <person name="Boedeker C."/>
            <person name="Pinto D."/>
            <person name="Vollmers J."/>
            <person name="Rivas-Marin E."/>
            <person name="Kohn T."/>
            <person name="Peeters S.H."/>
            <person name="Heuer A."/>
            <person name="Rast P."/>
            <person name="Oberbeckmann S."/>
            <person name="Bunk B."/>
            <person name="Jeske O."/>
            <person name="Meyerdierks A."/>
            <person name="Storesund J.E."/>
            <person name="Kallscheuer N."/>
            <person name="Luecker S."/>
            <person name="Lage O.M."/>
            <person name="Pohl T."/>
            <person name="Merkel B.J."/>
            <person name="Hornburger P."/>
            <person name="Mueller R.-W."/>
            <person name="Bruemmer F."/>
            <person name="Labrenz M."/>
            <person name="Spormann A.M."/>
            <person name="Op den Camp H."/>
            <person name="Overmann J."/>
            <person name="Amann R."/>
            <person name="Jetten M.S.M."/>
            <person name="Mascher T."/>
            <person name="Medema M.H."/>
            <person name="Devos D.P."/>
            <person name="Kaster A.-K."/>
            <person name="Ovreas L."/>
            <person name="Rohde M."/>
            <person name="Galperin M.Y."/>
            <person name="Jogler C."/>
        </authorList>
    </citation>
    <scope>NUCLEOTIDE SEQUENCE [LARGE SCALE GENOMIC DNA]</scope>
    <source>
        <strain evidence="6 7">Enr13</strain>
    </source>
</reference>
<dbReference type="Gene3D" id="1.20.5.1930">
    <property type="match status" value="1"/>
</dbReference>
<dbReference type="KEGG" id="snep:Enr13x_42710"/>